<dbReference type="CDD" id="cd00715">
    <property type="entry name" value="GPATase_N"/>
    <property type="match status" value="1"/>
</dbReference>
<feature type="binding site" evidence="7 11">
    <location>
        <position position="271"/>
    </location>
    <ligand>
        <name>[4Fe-4S] cluster</name>
        <dbReference type="ChEBI" id="CHEBI:49883"/>
    </ligand>
</feature>
<sequence length="493" mass="54299">MAVSLETNLNVGGLVNFKMNMVNIQKLKYKESLKDKCGIFGIYGKGIDVARISFFGLYSLQHRGQEGAGITVTDGKNLKSVKGLGLVSTVFDEEKINSLKGFASIGHTRYSTTGGNKLCNVQPVVLNLKNDDFALAHNGNIINAMDLAHKLPSDVKLSSTSDTEIMGWVIKNSSGKNWEEKILSSFNKFQGAFSMIALTKNKLIAFRDTYGFRPLVLGQLNGSYIACSETCALDTVGAKFIREVAPGEIVTIDEKGINVVDKISSLKKSFCLFEYVYLARPDSIFNKQLVHQVRQRSGEILAHESPIGADIVVAVPDSGTSAAIGYSKASGIPYGEVLIKNRYIGRTFIQPEQYIREMGVKLKFNPLKKIVKGKRIIIVDDSIVRGTTMKKIIKILRGCGVRKIHIRVCSPPVTDPCYFGIDTPNKKKLIASYLTIKEIEKFIGADSLAYLSLDGLKKASRIKSNRLCSSCFDGKYPMPVEGGFRKDVFETIN</sequence>
<feature type="active site" description="Nucleophile" evidence="7 9">
    <location>
        <position position="37"/>
    </location>
</feature>
<dbReference type="InterPro" id="IPR017932">
    <property type="entry name" value="GATase_2_dom"/>
</dbReference>
<proteinExistence type="inferred from homology"/>
<keyword evidence="4 7" id="KW-0808">Transferase</keyword>
<dbReference type="PIRSF" id="PIRSF000485">
    <property type="entry name" value="Amd_phspho_trans"/>
    <property type="match status" value="1"/>
</dbReference>
<feature type="binding site" evidence="7 11">
    <location>
        <position position="468"/>
    </location>
    <ligand>
        <name>[4Fe-4S] cluster</name>
        <dbReference type="ChEBI" id="CHEBI:49883"/>
    </ligand>
</feature>
<keyword evidence="5 7" id="KW-0658">Purine biosynthesis</keyword>
<dbReference type="GO" id="GO:0004044">
    <property type="term" value="F:amidophosphoribosyltransferase activity"/>
    <property type="evidence" value="ECO:0007669"/>
    <property type="project" value="UniProtKB-UniRule"/>
</dbReference>
<protein>
    <recommendedName>
        <fullName evidence="7">Amidophosphoribosyltransferase</fullName>
        <shortName evidence="7">ATase</shortName>
        <ecNumber evidence="7">2.4.2.14</ecNumber>
    </recommendedName>
    <alternativeName>
        <fullName evidence="7">Glutamine phosphoribosylpyrophosphate amidotransferase</fullName>
        <shortName evidence="7">GPATase</shortName>
    </alternativeName>
</protein>
<dbReference type="SUPFAM" id="SSF53271">
    <property type="entry name" value="PRTase-like"/>
    <property type="match status" value="1"/>
</dbReference>
<keyword evidence="7 10" id="KW-0479">Metal-binding</keyword>
<dbReference type="AlphaFoldDB" id="A0A0G0A407"/>
<evidence type="ECO:0000256" key="11">
    <source>
        <dbReference type="PIRSR" id="PIRSR000485-3"/>
    </source>
</evidence>
<dbReference type="EMBL" id="LBPD01000014">
    <property type="protein sequence ID" value="KKP51494.1"/>
    <property type="molecule type" value="Genomic_DNA"/>
</dbReference>
<dbReference type="HAMAP" id="MF_01931">
    <property type="entry name" value="PurF"/>
    <property type="match status" value="1"/>
</dbReference>
<dbReference type="InterPro" id="IPR005854">
    <property type="entry name" value="PurF"/>
</dbReference>
<dbReference type="CDD" id="cd06223">
    <property type="entry name" value="PRTases_typeI"/>
    <property type="match status" value="1"/>
</dbReference>
<keyword evidence="7 11" id="KW-0408">Iron</keyword>
<evidence type="ECO:0000256" key="7">
    <source>
        <dbReference type="HAMAP-Rule" id="MF_01931"/>
    </source>
</evidence>
<dbReference type="PATRIC" id="fig|1618476.3.peg.221"/>
<organism evidence="13 14">
    <name type="scientific">Candidatus Roizmanbacteria bacterium GW2011_GWA2_33_33</name>
    <dbReference type="NCBI Taxonomy" id="1618476"/>
    <lineage>
        <taxon>Bacteria</taxon>
        <taxon>Candidatus Roizmaniibacteriota</taxon>
    </lineage>
</organism>
<evidence type="ECO:0000256" key="4">
    <source>
        <dbReference type="ARBA" id="ARBA00022679"/>
    </source>
</evidence>
<keyword evidence="7" id="KW-0004">4Fe-4S</keyword>
<feature type="binding site" evidence="7 10">
    <location>
        <position position="380"/>
    </location>
    <ligand>
        <name>Mg(2+)</name>
        <dbReference type="ChEBI" id="CHEBI:18420"/>
    </ligand>
</feature>
<dbReference type="PROSITE" id="PS51278">
    <property type="entry name" value="GATASE_TYPE_2"/>
    <property type="match status" value="1"/>
</dbReference>
<accession>A0A0G0A407</accession>
<feature type="binding site" evidence="7 11">
    <location>
        <position position="417"/>
    </location>
    <ligand>
        <name>[4Fe-4S] cluster</name>
        <dbReference type="ChEBI" id="CHEBI:49883"/>
    </ligand>
</feature>
<evidence type="ECO:0000256" key="8">
    <source>
        <dbReference type="PIRNR" id="PIRNR000485"/>
    </source>
</evidence>
<comment type="function">
    <text evidence="7">Catalyzes the formation of phosphoribosylamine from phosphoribosylpyrophosphate (PRPP) and glutamine.</text>
</comment>
<comment type="cofactor">
    <cofactor evidence="7 11">
        <name>[4Fe-4S] cluster</name>
        <dbReference type="ChEBI" id="CHEBI:49883"/>
    </cofactor>
    <text evidence="7 11">Binds 1 [4Fe-4S] cluster per subunit.</text>
</comment>
<comment type="caution">
    <text evidence="13">The sequence shown here is derived from an EMBL/GenBank/DDBJ whole genome shotgun (WGS) entry which is preliminary data.</text>
</comment>
<dbReference type="Gene3D" id="3.60.20.10">
    <property type="entry name" value="Glutamine Phosphoribosylpyrophosphate, subunit 1, domain 1"/>
    <property type="match status" value="1"/>
</dbReference>
<evidence type="ECO:0000256" key="9">
    <source>
        <dbReference type="PIRSR" id="PIRSR000485-1"/>
    </source>
</evidence>
<feature type="binding site" evidence="7 10">
    <location>
        <position position="318"/>
    </location>
    <ligand>
        <name>Mg(2+)</name>
        <dbReference type="ChEBI" id="CHEBI:18420"/>
    </ligand>
</feature>
<dbReference type="InterPro" id="IPR035584">
    <property type="entry name" value="PurF_N"/>
</dbReference>
<evidence type="ECO:0000256" key="5">
    <source>
        <dbReference type="ARBA" id="ARBA00022755"/>
    </source>
</evidence>
<dbReference type="InterPro" id="IPR000836">
    <property type="entry name" value="PRTase_dom"/>
</dbReference>
<dbReference type="GO" id="GO:0000287">
    <property type="term" value="F:magnesium ion binding"/>
    <property type="evidence" value="ECO:0007669"/>
    <property type="project" value="UniProtKB-UniRule"/>
</dbReference>
<name>A0A0G0A407_9BACT</name>
<comment type="catalytic activity">
    <reaction evidence="7 8">
        <text>5-phospho-beta-D-ribosylamine + L-glutamate + diphosphate = 5-phospho-alpha-D-ribose 1-diphosphate + L-glutamine + H2O</text>
        <dbReference type="Rhea" id="RHEA:14905"/>
        <dbReference type="ChEBI" id="CHEBI:15377"/>
        <dbReference type="ChEBI" id="CHEBI:29985"/>
        <dbReference type="ChEBI" id="CHEBI:33019"/>
        <dbReference type="ChEBI" id="CHEBI:58017"/>
        <dbReference type="ChEBI" id="CHEBI:58359"/>
        <dbReference type="ChEBI" id="CHEBI:58681"/>
        <dbReference type="EC" id="2.4.2.14"/>
    </reaction>
</comment>
<dbReference type="Proteomes" id="UP000034045">
    <property type="component" value="Unassembled WGS sequence"/>
</dbReference>
<dbReference type="SUPFAM" id="SSF56235">
    <property type="entry name" value="N-terminal nucleophile aminohydrolases (Ntn hydrolases)"/>
    <property type="match status" value="1"/>
</dbReference>
<dbReference type="Pfam" id="PF00156">
    <property type="entry name" value="Pribosyltran"/>
    <property type="match status" value="1"/>
</dbReference>
<keyword evidence="7 10" id="KW-0460">Magnesium</keyword>
<dbReference type="GO" id="GO:0009113">
    <property type="term" value="P:purine nucleobase biosynthetic process"/>
    <property type="evidence" value="ECO:0007669"/>
    <property type="project" value="UniProtKB-UniRule"/>
</dbReference>
<feature type="domain" description="Glutamine amidotransferase type-2" evidence="12">
    <location>
        <begin position="37"/>
        <end position="255"/>
    </location>
</feature>
<dbReference type="NCBIfam" id="TIGR01134">
    <property type="entry name" value="purF"/>
    <property type="match status" value="1"/>
</dbReference>
<dbReference type="InterPro" id="IPR029057">
    <property type="entry name" value="PRTase-like"/>
</dbReference>
<dbReference type="GO" id="GO:0051539">
    <property type="term" value="F:4 iron, 4 sulfur cluster binding"/>
    <property type="evidence" value="ECO:0007669"/>
    <property type="project" value="UniProtKB-KW"/>
</dbReference>
<evidence type="ECO:0000313" key="13">
    <source>
        <dbReference type="EMBL" id="KKP51494.1"/>
    </source>
</evidence>
<keyword evidence="3 7" id="KW-0328">Glycosyltransferase</keyword>
<comment type="pathway">
    <text evidence="1 7 8">Purine metabolism; IMP biosynthesis via de novo pathway; N(1)-(5-phospho-D-ribosyl)glycinamide from 5-phospho-alpha-D-ribose 1-diphosphate: step 1/2.</text>
</comment>
<dbReference type="PANTHER" id="PTHR11907">
    <property type="entry name" value="AMIDOPHOSPHORIBOSYLTRANSFERASE"/>
    <property type="match status" value="1"/>
</dbReference>
<reference evidence="13 14" key="1">
    <citation type="journal article" date="2015" name="Nature">
        <title>rRNA introns, odd ribosomes, and small enigmatic genomes across a large radiation of phyla.</title>
        <authorList>
            <person name="Brown C.T."/>
            <person name="Hug L.A."/>
            <person name="Thomas B.C."/>
            <person name="Sharon I."/>
            <person name="Castelle C.J."/>
            <person name="Singh A."/>
            <person name="Wilkins M.J."/>
            <person name="Williams K.H."/>
            <person name="Banfield J.F."/>
        </authorList>
    </citation>
    <scope>NUCLEOTIDE SEQUENCE [LARGE SCALE GENOMIC DNA]</scope>
</reference>
<evidence type="ECO:0000256" key="2">
    <source>
        <dbReference type="ARBA" id="ARBA00010138"/>
    </source>
</evidence>
<dbReference type="EC" id="2.4.2.14" evidence="7"/>
<dbReference type="InterPro" id="IPR029055">
    <property type="entry name" value="Ntn_hydrolases_N"/>
</dbReference>
<evidence type="ECO:0000256" key="10">
    <source>
        <dbReference type="PIRSR" id="PIRSR000485-2"/>
    </source>
</evidence>
<dbReference type="GO" id="GO:0006189">
    <property type="term" value="P:'de novo' IMP biosynthetic process"/>
    <property type="evidence" value="ECO:0007669"/>
    <property type="project" value="UniProtKB-UniRule"/>
</dbReference>
<dbReference type="UniPathway" id="UPA00074">
    <property type="reaction ID" value="UER00124"/>
</dbReference>
<gene>
    <name evidence="7" type="primary">purF</name>
    <name evidence="13" type="ORF">UR42_C0014G0004</name>
</gene>
<keyword evidence="7 11" id="KW-0411">Iron-sulfur</keyword>
<evidence type="ECO:0000313" key="14">
    <source>
        <dbReference type="Proteomes" id="UP000034045"/>
    </source>
</evidence>
<keyword evidence="6 7" id="KW-0315">Glutamine amidotransferase</keyword>
<dbReference type="Gene3D" id="3.40.50.2020">
    <property type="match status" value="1"/>
</dbReference>
<evidence type="ECO:0000256" key="3">
    <source>
        <dbReference type="ARBA" id="ARBA00022676"/>
    </source>
</evidence>
<comment type="similarity">
    <text evidence="2 7 8">In the C-terminal section; belongs to the purine/pyrimidine phosphoribosyltransferase family.</text>
</comment>
<evidence type="ECO:0000256" key="1">
    <source>
        <dbReference type="ARBA" id="ARBA00005209"/>
    </source>
</evidence>
<comment type="cofactor">
    <cofactor evidence="7 10">
        <name>Mg(2+)</name>
        <dbReference type="ChEBI" id="CHEBI:18420"/>
    </cofactor>
    <text evidence="7 10">Binds 1 Mg(2+) ion per subunit.</text>
</comment>
<feature type="binding site" evidence="7 10">
    <location>
        <position position="381"/>
    </location>
    <ligand>
        <name>Mg(2+)</name>
        <dbReference type="ChEBI" id="CHEBI:18420"/>
    </ligand>
</feature>
<dbReference type="Pfam" id="PF13537">
    <property type="entry name" value="GATase_7"/>
    <property type="match status" value="1"/>
</dbReference>
<evidence type="ECO:0000259" key="12">
    <source>
        <dbReference type="PROSITE" id="PS51278"/>
    </source>
</evidence>
<feature type="binding site" evidence="7 11">
    <location>
        <position position="471"/>
    </location>
    <ligand>
        <name>[4Fe-4S] cluster</name>
        <dbReference type="ChEBI" id="CHEBI:49883"/>
    </ligand>
</feature>
<evidence type="ECO:0000256" key="6">
    <source>
        <dbReference type="ARBA" id="ARBA00022962"/>
    </source>
</evidence>